<feature type="domain" description="Phage terminase large subunit GpA ATPase" evidence="2">
    <location>
        <begin position="17"/>
        <end position="252"/>
    </location>
</feature>
<name>A0ABW8JWQ0_9GAMM</name>
<feature type="compositionally biased region" description="Low complexity" evidence="1">
    <location>
        <begin position="585"/>
        <end position="612"/>
    </location>
</feature>
<keyword evidence="5" id="KW-1185">Reference proteome</keyword>
<dbReference type="InterPro" id="IPR027417">
    <property type="entry name" value="P-loop_NTPase"/>
</dbReference>
<sequence>MSQWADEHRMLPREAASEPGQWRTSRMPFLRAIMDDLSVHSPVTEVGLKKSTQVGGTEVALNFLCYVIDHAPGPGMYVLPTLPVARNFSEQRVQPMIDLMPVLASKIGAKRSRDSGNTTLMKKFPAGFWTLAGANSANSLASMPIKWLVLDELAKYPSDVDDQGDAGTQAVRRTSSFTTRKKIFRVSSPTIKDACAISDDYESGSMGTYHVPCPHCLQRQVLEIDQLTDDGQFVCTSCGKLIDEKHKAWMLRERGHSEDGLAEWVHQHPERKKRTYHVWAAYAGVGLGYTWREIAELRKEARDNPEKQVTFHNTILGEAYEGASQRVEAAEVQQRAGKWLRRTIPRGCLVLIGSVDVQANRFSLAVWGFGRGESAWMIDTVELPGDPTRKEDWRQVEDYFTQPIINACGIAMRAERVAVDSGNWTKEVYDFVRPRQPQGYIAVKGMRMQDHPLIARPKKDDSTKRGKVDKRGIKRWNVGVSTAKTTLMQRLMKDGELQPGQYPRFHFPADLELDFYKQLTAERFDLIAKRWILAKGVRNEELDKLVYAYAIACSPMVRIHVMREADWASLEAKLEPVNDDLFAASRPSAAAPSDPSATDIARSSAASLAAAQPTPPKPQPAARRRGGFATNW</sequence>
<dbReference type="Proteomes" id="UP001620460">
    <property type="component" value="Unassembled WGS sequence"/>
</dbReference>
<feature type="domain" description="Terminase large subunit GpA endonuclease" evidence="3">
    <location>
        <begin position="274"/>
        <end position="558"/>
    </location>
</feature>
<evidence type="ECO:0000259" key="2">
    <source>
        <dbReference type="Pfam" id="PF05876"/>
    </source>
</evidence>
<dbReference type="Pfam" id="PF20454">
    <property type="entry name" value="GpA_nuclease"/>
    <property type="match status" value="1"/>
</dbReference>
<dbReference type="PANTHER" id="PTHR34413">
    <property type="entry name" value="PROPHAGE TAIL FIBER ASSEMBLY PROTEIN HOMOLOG TFAE-RELATED-RELATED"/>
    <property type="match status" value="1"/>
</dbReference>
<proteinExistence type="inferred from homology"/>
<dbReference type="RefSeq" id="WP_404633205.1">
    <property type="nucleotide sequence ID" value="NZ_JADIKM010000003.1"/>
</dbReference>
<dbReference type="PANTHER" id="PTHR34413:SF2">
    <property type="entry name" value="PROPHAGE TAIL FIBER ASSEMBLY PROTEIN HOMOLOG TFAE-RELATED"/>
    <property type="match status" value="1"/>
</dbReference>
<feature type="region of interest" description="Disordered" evidence="1">
    <location>
        <begin position="585"/>
        <end position="632"/>
    </location>
</feature>
<dbReference type="InterPro" id="IPR046453">
    <property type="entry name" value="GpA_ATPase"/>
</dbReference>
<dbReference type="Gene3D" id="3.40.50.300">
    <property type="entry name" value="P-loop containing nucleotide triphosphate hydrolases"/>
    <property type="match status" value="1"/>
</dbReference>
<reference evidence="4 5" key="1">
    <citation type="submission" date="2020-10" db="EMBL/GenBank/DDBJ databases">
        <title>Phylogeny of dyella-like bacteria.</title>
        <authorList>
            <person name="Fu J."/>
        </authorList>
    </citation>
    <scope>NUCLEOTIDE SEQUENCE [LARGE SCALE GENOMIC DNA]</scope>
    <source>
        <strain evidence="4 5">Gsoil3046</strain>
    </source>
</reference>
<protein>
    <submittedName>
        <fullName evidence="4">Phage terminase large subunit family protein</fullName>
    </submittedName>
</protein>
<dbReference type="InterPro" id="IPR051220">
    <property type="entry name" value="TFA_Chaperone"/>
</dbReference>
<feature type="region of interest" description="Disordered" evidence="1">
    <location>
        <begin position="1"/>
        <end position="20"/>
    </location>
</feature>
<evidence type="ECO:0000313" key="5">
    <source>
        <dbReference type="Proteomes" id="UP001620460"/>
    </source>
</evidence>
<dbReference type="Pfam" id="PF05876">
    <property type="entry name" value="GpA_ATPase"/>
    <property type="match status" value="1"/>
</dbReference>
<dbReference type="InterPro" id="IPR008866">
    <property type="entry name" value="Phage_lambda_GpA-like"/>
</dbReference>
<comment type="caution">
    <text evidence="4">The sequence shown here is derived from an EMBL/GenBank/DDBJ whole genome shotgun (WGS) entry which is preliminary data.</text>
</comment>
<evidence type="ECO:0000259" key="3">
    <source>
        <dbReference type="Pfam" id="PF20454"/>
    </source>
</evidence>
<accession>A0ABW8JWQ0</accession>
<organism evidence="4 5">
    <name type="scientific">Dyella ginsengisoli</name>
    <dbReference type="NCBI Taxonomy" id="363848"/>
    <lineage>
        <taxon>Bacteria</taxon>
        <taxon>Pseudomonadati</taxon>
        <taxon>Pseudomonadota</taxon>
        <taxon>Gammaproteobacteria</taxon>
        <taxon>Lysobacterales</taxon>
        <taxon>Rhodanobacteraceae</taxon>
        <taxon>Dyella</taxon>
    </lineage>
</organism>
<dbReference type="EMBL" id="JADIKM010000003">
    <property type="protein sequence ID" value="MFK2904566.1"/>
    <property type="molecule type" value="Genomic_DNA"/>
</dbReference>
<evidence type="ECO:0000313" key="4">
    <source>
        <dbReference type="EMBL" id="MFK2904566.1"/>
    </source>
</evidence>
<gene>
    <name evidence="4" type="ORF">ISP17_11370</name>
</gene>
<dbReference type="InterPro" id="IPR046454">
    <property type="entry name" value="GpA_endonuclease"/>
</dbReference>
<dbReference type="HAMAP" id="MF_04144">
    <property type="entry name" value="TERL_LAMBDA"/>
    <property type="match status" value="1"/>
</dbReference>
<evidence type="ECO:0000256" key="1">
    <source>
        <dbReference type="SAM" id="MobiDB-lite"/>
    </source>
</evidence>
<feature type="compositionally biased region" description="Basic and acidic residues" evidence="1">
    <location>
        <begin position="1"/>
        <end position="16"/>
    </location>
</feature>